<evidence type="ECO:0000313" key="6">
    <source>
        <dbReference type="EMBL" id="PFH51756.1"/>
    </source>
</evidence>
<accession>A0A2A9NVF2</accession>
<evidence type="ECO:0000256" key="2">
    <source>
        <dbReference type="ARBA" id="ARBA00023239"/>
    </source>
</evidence>
<gene>
    <name evidence="6" type="ORF">AMATHDRAFT_58642</name>
</gene>
<proteinExistence type="predicted"/>
<dbReference type="STRING" id="703135.A0A2A9NVF2"/>
<dbReference type="CDD" id="cd06661">
    <property type="entry name" value="GGCT_like"/>
    <property type="match status" value="1"/>
</dbReference>
<feature type="binding site" evidence="4">
    <location>
        <begin position="12"/>
        <end position="17"/>
    </location>
    <ligand>
        <name>substrate</name>
    </ligand>
</feature>
<feature type="active site" description="Proton acceptor" evidence="3">
    <location>
        <position position="81"/>
    </location>
</feature>
<keyword evidence="7" id="KW-1185">Reference proteome</keyword>
<evidence type="ECO:0000256" key="1">
    <source>
        <dbReference type="ARBA" id="ARBA00012346"/>
    </source>
</evidence>
<dbReference type="GO" id="GO:0003839">
    <property type="term" value="F:gamma-glutamylcyclotransferase activity"/>
    <property type="evidence" value="ECO:0007669"/>
    <property type="project" value="UniProtKB-EC"/>
</dbReference>
<dbReference type="AlphaFoldDB" id="A0A2A9NVF2"/>
<dbReference type="SUPFAM" id="SSF110857">
    <property type="entry name" value="Gamma-glutamyl cyclotransferase-like"/>
    <property type="match status" value="1"/>
</dbReference>
<dbReference type="InterPro" id="IPR013024">
    <property type="entry name" value="GGCT-like"/>
</dbReference>
<evidence type="ECO:0000313" key="7">
    <source>
        <dbReference type="Proteomes" id="UP000242287"/>
    </source>
</evidence>
<dbReference type="EMBL" id="KZ301985">
    <property type="protein sequence ID" value="PFH51756.1"/>
    <property type="molecule type" value="Genomic_DNA"/>
</dbReference>
<feature type="domain" description="Gamma-glutamylcyclotransferase AIG2-like" evidence="5">
    <location>
        <begin position="12"/>
        <end position="106"/>
    </location>
</feature>
<dbReference type="PANTHER" id="PTHR12935:SF0">
    <property type="entry name" value="GAMMA-GLUTAMYLCYCLOTRANSFERASE"/>
    <property type="match status" value="1"/>
</dbReference>
<protein>
    <recommendedName>
        <fullName evidence="1">gamma-glutamylcyclotransferase</fullName>
        <ecNumber evidence="1">4.3.2.9</ecNumber>
    </recommendedName>
</protein>
<dbReference type="InterPro" id="IPR036568">
    <property type="entry name" value="GGCT-like_sf"/>
</dbReference>
<dbReference type="Proteomes" id="UP000242287">
    <property type="component" value="Unassembled WGS sequence"/>
</dbReference>
<dbReference type="Gene3D" id="3.10.490.10">
    <property type="entry name" value="Gamma-glutamyl cyclotransferase-like"/>
    <property type="match status" value="1"/>
</dbReference>
<evidence type="ECO:0000259" key="5">
    <source>
        <dbReference type="Pfam" id="PF06094"/>
    </source>
</evidence>
<dbReference type="InterPro" id="IPR009288">
    <property type="entry name" value="AIG2-like_dom"/>
</dbReference>
<evidence type="ECO:0000256" key="3">
    <source>
        <dbReference type="PIRSR" id="PIRSR617939-1"/>
    </source>
</evidence>
<name>A0A2A9NVF2_9AGAR</name>
<dbReference type="PANTHER" id="PTHR12935">
    <property type="entry name" value="GAMMA-GLUTAMYLCYCLOTRANSFERASE"/>
    <property type="match status" value="1"/>
</dbReference>
<dbReference type="Pfam" id="PF06094">
    <property type="entry name" value="GGACT"/>
    <property type="match status" value="1"/>
</dbReference>
<dbReference type="EC" id="4.3.2.9" evidence="1"/>
<reference evidence="6 7" key="1">
    <citation type="submission" date="2014-02" db="EMBL/GenBank/DDBJ databases">
        <title>Transposable element dynamics among asymbiotic and ectomycorrhizal Amanita fungi.</title>
        <authorList>
            <consortium name="DOE Joint Genome Institute"/>
            <person name="Hess J."/>
            <person name="Skrede I."/>
            <person name="Wolfe B."/>
            <person name="LaButti K."/>
            <person name="Ohm R.A."/>
            <person name="Grigoriev I.V."/>
            <person name="Pringle A."/>
        </authorList>
    </citation>
    <scope>NUCLEOTIDE SEQUENCE [LARGE SCALE GENOMIC DNA]</scope>
    <source>
        <strain evidence="6 7">SKay4041</strain>
    </source>
</reference>
<dbReference type="InterPro" id="IPR017939">
    <property type="entry name" value="G-Glutamylcylcotransferase"/>
</dbReference>
<keyword evidence="2" id="KW-0456">Lyase</keyword>
<sequence>MNGAKATQKRIYFGYGSNIWRDQMRRRCPTSQFIGVAILQDWRWIITDLGWANVIPSNGDVVYGFLYELQQSDETQLDKYEGVPKYYIKKRLAIEPLDALVYVNETKLTKGTIAKEYIYRMNMAIADGLEEGLPQDYVDRYLREWVPPMKD</sequence>
<dbReference type="OrthoDB" id="2924818at2759"/>
<organism evidence="6 7">
    <name type="scientific">Amanita thiersii Skay4041</name>
    <dbReference type="NCBI Taxonomy" id="703135"/>
    <lineage>
        <taxon>Eukaryota</taxon>
        <taxon>Fungi</taxon>
        <taxon>Dikarya</taxon>
        <taxon>Basidiomycota</taxon>
        <taxon>Agaricomycotina</taxon>
        <taxon>Agaricomycetes</taxon>
        <taxon>Agaricomycetidae</taxon>
        <taxon>Agaricales</taxon>
        <taxon>Pluteineae</taxon>
        <taxon>Amanitaceae</taxon>
        <taxon>Amanita</taxon>
    </lineage>
</organism>
<evidence type="ECO:0000256" key="4">
    <source>
        <dbReference type="PIRSR" id="PIRSR617939-2"/>
    </source>
</evidence>